<protein>
    <recommendedName>
        <fullName evidence="6">Iron-sulfur cluster carrier protein</fullName>
    </recommendedName>
</protein>
<dbReference type="EMBL" id="JAGGKG010000026">
    <property type="protein sequence ID" value="MBP1907404.1"/>
    <property type="molecule type" value="Genomic_DNA"/>
</dbReference>
<dbReference type="SUPFAM" id="SSF52540">
    <property type="entry name" value="P-loop containing nucleoside triphosphate hydrolases"/>
    <property type="match status" value="1"/>
</dbReference>
<dbReference type="SUPFAM" id="SSF117916">
    <property type="entry name" value="Fe-S cluster assembly (FSCA) domain-like"/>
    <property type="match status" value="1"/>
</dbReference>
<sequence length="363" mass="40168">MLSQEHILAILRPIAEPITGQSLVDLKWIRDIMPREQKVALTVVLLHKDDVLQEELGDEIRFRLLEAGIEDVHLRFRQASVHEQEQAGIVLNQYEETEQTGSKTALKGHGVGLDNLSILDESAGVKFIAVASGKGGVGKSTVTVQLAKALSRLGYRVGIVDADIYGFSIPTIMEIDELPIIEDGQILPVEHDGVKVMSMSFFIKDNNPVIWRGPMLGKMLRQFIEEVQWGEVDYVFIDMPPGTGDVALDVHQIFPQCREIIVTTPHTAASHVAVRAGIMAIQTDHQIIGVIENMSYYQCEGCENKIYLFGQGGGQALADKLNTTLLAQIPIVPVGSHEENHHHKVELEIEQVYNQLAESITST</sequence>
<evidence type="ECO:0000256" key="1">
    <source>
        <dbReference type="ARBA" id="ARBA00022723"/>
    </source>
</evidence>
<evidence type="ECO:0000256" key="5">
    <source>
        <dbReference type="ARBA" id="ARBA00023014"/>
    </source>
</evidence>
<keyword evidence="4 6" id="KW-0408">Iron</keyword>
<keyword evidence="3 6" id="KW-0067">ATP-binding</keyword>
<evidence type="ECO:0000313" key="8">
    <source>
        <dbReference type="Proteomes" id="UP001519272"/>
    </source>
</evidence>
<comment type="function">
    <text evidence="6">Binds and transfers iron-sulfur (Fe-S) clusters to target apoproteins. Can hydrolyze ATP.</text>
</comment>
<evidence type="ECO:0000256" key="4">
    <source>
        <dbReference type="ARBA" id="ARBA00023004"/>
    </source>
</evidence>
<keyword evidence="1 6" id="KW-0479">Metal-binding</keyword>
<dbReference type="InterPro" id="IPR019591">
    <property type="entry name" value="Mrp/NBP35_ATP-bd"/>
</dbReference>
<dbReference type="InterPro" id="IPR033756">
    <property type="entry name" value="YlxH/NBP35"/>
</dbReference>
<keyword evidence="8" id="KW-1185">Reference proteome</keyword>
<comment type="caution">
    <text evidence="7">The sequence shown here is derived from an EMBL/GenBank/DDBJ whole genome shotgun (WGS) entry which is preliminary data.</text>
</comment>
<comment type="subunit">
    <text evidence="6">Homodimer.</text>
</comment>
<dbReference type="InterPro" id="IPR027417">
    <property type="entry name" value="P-loop_NTPase"/>
</dbReference>
<gene>
    <name evidence="7" type="ORF">J2Z32_004079</name>
</gene>
<dbReference type="InterPro" id="IPR034904">
    <property type="entry name" value="FSCA_dom_sf"/>
</dbReference>
<accession>A0ABS4FXZ0</accession>
<keyword evidence="6" id="KW-0378">Hydrolase</keyword>
<feature type="binding site" evidence="6">
    <location>
        <begin position="133"/>
        <end position="140"/>
    </location>
    <ligand>
        <name>ATP</name>
        <dbReference type="ChEBI" id="CHEBI:30616"/>
    </ligand>
</feature>
<evidence type="ECO:0000256" key="3">
    <source>
        <dbReference type="ARBA" id="ARBA00022840"/>
    </source>
</evidence>
<dbReference type="InterPro" id="IPR044304">
    <property type="entry name" value="NUBPL-like"/>
</dbReference>
<dbReference type="CDD" id="cd02037">
    <property type="entry name" value="Mrp_NBP35"/>
    <property type="match status" value="1"/>
</dbReference>
<dbReference type="RefSeq" id="WP_280921166.1">
    <property type="nucleotide sequence ID" value="NZ_JAGGKG010000026.1"/>
</dbReference>
<dbReference type="PANTHER" id="PTHR42961:SF2">
    <property type="entry name" value="IRON-SULFUR PROTEIN NUBPL"/>
    <property type="match status" value="1"/>
</dbReference>
<keyword evidence="2 6" id="KW-0547">Nucleotide-binding</keyword>
<dbReference type="Gene3D" id="3.30.300.130">
    <property type="entry name" value="Fe-S cluster assembly (FSCA)"/>
    <property type="match status" value="1"/>
</dbReference>
<dbReference type="Proteomes" id="UP001519272">
    <property type="component" value="Unassembled WGS sequence"/>
</dbReference>
<comment type="similarity">
    <text evidence="6">Belongs to the Mrp/NBP35 ATP-binding proteins family.</text>
</comment>
<proteinExistence type="inferred from homology"/>
<evidence type="ECO:0000256" key="6">
    <source>
        <dbReference type="HAMAP-Rule" id="MF_02040"/>
    </source>
</evidence>
<reference evidence="7 8" key="1">
    <citation type="submission" date="2021-03" db="EMBL/GenBank/DDBJ databases">
        <title>Genomic Encyclopedia of Type Strains, Phase IV (KMG-IV): sequencing the most valuable type-strain genomes for metagenomic binning, comparative biology and taxonomic classification.</title>
        <authorList>
            <person name="Goeker M."/>
        </authorList>
    </citation>
    <scope>NUCLEOTIDE SEQUENCE [LARGE SCALE GENOMIC DNA]</scope>
    <source>
        <strain evidence="7 8">DSM 14349</strain>
    </source>
</reference>
<dbReference type="Pfam" id="PF10609">
    <property type="entry name" value="ParA"/>
    <property type="match status" value="1"/>
</dbReference>
<dbReference type="GO" id="GO:0005524">
    <property type="term" value="F:ATP binding"/>
    <property type="evidence" value="ECO:0007669"/>
    <property type="project" value="UniProtKB-KW"/>
</dbReference>
<dbReference type="HAMAP" id="MF_02040">
    <property type="entry name" value="Mrp_NBP35"/>
    <property type="match status" value="1"/>
</dbReference>
<dbReference type="Gene3D" id="3.40.50.300">
    <property type="entry name" value="P-loop containing nucleotide triphosphate hydrolases"/>
    <property type="match status" value="1"/>
</dbReference>
<name>A0ABS4FXZ0_9BACL</name>
<keyword evidence="5 6" id="KW-0411">Iron-sulfur</keyword>
<organism evidence="7 8">
    <name type="scientific">Paenibacillus turicensis</name>
    <dbReference type="NCBI Taxonomy" id="160487"/>
    <lineage>
        <taxon>Bacteria</taxon>
        <taxon>Bacillati</taxon>
        <taxon>Bacillota</taxon>
        <taxon>Bacilli</taxon>
        <taxon>Bacillales</taxon>
        <taxon>Paenibacillaceae</taxon>
        <taxon>Paenibacillus</taxon>
    </lineage>
</organism>
<evidence type="ECO:0000256" key="2">
    <source>
        <dbReference type="ARBA" id="ARBA00022741"/>
    </source>
</evidence>
<dbReference type="PANTHER" id="PTHR42961">
    <property type="entry name" value="IRON-SULFUR PROTEIN NUBPL"/>
    <property type="match status" value="1"/>
</dbReference>
<evidence type="ECO:0000313" key="7">
    <source>
        <dbReference type="EMBL" id="MBP1907404.1"/>
    </source>
</evidence>